<proteinExistence type="predicted"/>
<organism evidence="2 3">
    <name type="scientific">Punica granatum</name>
    <name type="common">Pomegranate</name>
    <dbReference type="NCBI Taxonomy" id="22663"/>
    <lineage>
        <taxon>Eukaryota</taxon>
        <taxon>Viridiplantae</taxon>
        <taxon>Streptophyta</taxon>
        <taxon>Embryophyta</taxon>
        <taxon>Tracheophyta</taxon>
        <taxon>Spermatophyta</taxon>
        <taxon>Magnoliopsida</taxon>
        <taxon>eudicotyledons</taxon>
        <taxon>Gunneridae</taxon>
        <taxon>Pentapetalae</taxon>
        <taxon>rosids</taxon>
        <taxon>malvids</taxon>
        <taxon>Myrtales</taxon>
        <taxon>Lythraceae</taxon>
        <taxon>Punica</taxon>
    </lineage>
</organism>
<name>A0A218WV11_PUNGR</name>
<evidence type="ECO:0000313" key="3">
    <source>
        <dbReference type="Proteomes" id="UP000197138"/>
    </source>
</evidence>
<comment type="caution">
    <text evidence="2">The sequence shown here is derived from an EMBL/GenBank/DDBJ whole genome shotgun (WGS) entry which is preliminary data.</text>
</comment>
<accession>A0A218WV11</accession>
<reference evidence="3" key="1">
    <citation type="journal article" date="2017" name="Plant J.">
        <title>The pomegranate (Punica granatum L.) genome and the genomics of punicalagin biosynthesis.</title>
        <authorList>
            <person name="Qin G."/>
            <person name="Xu C."/>
            <person name="Ming R."/>
            <person name="Tang H."/>
            <person name="Guyot R."/>
            <person name="Kramer E.M."/>
            <person name="Hu Y."/>
            <person name="Yi X."/>
            <person name="Qi Y."/>
            <person name="Xu X."/>
            <person name="Gao Z."/>
            <person name="Pan H."/>
            <person name="Jian J."/>
            <person name="Tian Y."/>
            <person name="Yue Z."/>
            <person name="Xu Y."/>
        </authorList>
    </citation>
    <scope>NUCLEOTIDE SEQUENCE [LARGE SCALE GENOMIC DNA]</scope>
    <source>
        <strain evidence="3">cv. Dabenzi</strain>
    </source>
</reference>
<gene>
    <name evidence="2" type="ORF">CDL15_Pgr024644</name>
</gene>
<dbReference type="Proteomes" id="UP000197138">
    <property type="component" value="Unassembled WGS sequence"/>
</dbReference>
<feature type="region of interest" description="Disordered" evidence="1">
    <location>
        <begin position="1"/>
        <end position="39"/>
    </location>
</feature>
<dbReference type="EMBL" id="MTKT01003205">
    <property type="protein sequence ID" value="OWM76436.1"/>
    <property type="molecule type" value="Genomic_DNA"/>
</dbReference>
<protein>
    <submittedName>
        <fullName evidence="2">Uncharacterized protein</fullName>
    </submittedName>
</protein>
<evidence type="ECO:0000313" key="2">
    <source>
        <dbReference type="EMBL" id="OWM76436.1"/>
    </source>
</evidence>
<sequence>MDTNNSPSQKPRRIIEGRETRDEYLSEDRTKSRCRNKQKERDKIRLLDHARKVRVAELIVDKIGYSTPDTQREIFGDDLRKGT</sequence>
<evidence type="ECO:0000256" key="1">
    <source>
        <dbReference type="SAM" id="MobiDB-lite"/>
    </source>
</evidence>
<dbReference type="AlphaFoldDB" id="A0A218WV11"/>
<feature type="compositionally biased region" description="Basic and acidic residues" evidence="1">
    <location>
        <begin position="13"/>
        <end position="39"/>
    </location>
</feature>